<evidence type="ECO:0000313" key="2">
    <source>
        <dbReference type="Proteomes" id="UP000005239"/>
    </source>
</evidence>
<sequence length="200" mass="22401">MRRQKGKGLNRIRSEDLGYPLLVSFSLSISLSHESDPVPSNFSFPPTPYLPGNTKMLWKAAAIAAVVALATSASLPEHRHIPECPNGARPLLRPDGQPRKCLPHQNNLCVNALPDKPDAETVCCYHNQVDYFCCLDATEEQCPDYEQVTVVIHNSLPHDPFALRSYFFKEGIEDQLVEEAFAKQKDAPTNEDGFLVRRQL</sequence>
<reference evidence="2" key="1">
    <citation type="journal article" date="2008" name="Nat. Genet.">
        <title>The Pristionchus pacificus genome provides a unique perspective on nematode lifestyle and parasitism.</title>
        <authorList>
            <person name="Dieterich C."/>
            <person name="Clifton S.W."/>
            <person name="Schuster L.N."/>
            <person name="Chinwalla A."/>
            <person name="Delehaunty K."/>
            <person name="Dinkelacker I."/>
            <person name="Fulton L."/>
            <person name="Fulton R."/>
            <person name="Godfrey J."/>
            <person name="Minx P."/>
            <person name="Mitreva M."/>
            <person name="Roeseler W."/>
            <person name="Tian H."/>
            <person name="Witte H."/>
            <person name="Yang S.P."/>
            <person name="Wilson R.K."/>
            <person name="Sommer R.J."/>
        </authorList>
    </citation>
    <scope>NUCLEOTIDE SEQUENCE [LARGE SCALE GENOMIC DNA]</scope>
    <source>
        <strain evidence="2">PS312</strain>
    </source>
</reference>
<name>A0A2A6BVK1_PRIPA</name>
<keyword evidence="2" id="KW-1185">Reference proteome</keyword>
<dbReference type="Proteomes" id="UP000005239">
    <property type="component" value="Unassembled WGS sequence"/>
</dbReference>
<accession>A0A2A6BVK1</accession>
<proteinExistence type="predicted"/>
<evidence type="ECO:0000313" key="1">
    <source>
        <dbReference type="EnsemblMetazoa" id="PPA13746.1"/>
    </source>
</evidence>
<dbReference type="AlphaFoldDB" id="A0A2A6BVK1"/>
<gene>
    <name evidence="1" type="primary">WBGene00103300</name>
</gene>
<dbReference type="EnsemblMetazoa" id="PPA13746.1">
    <property type="protein sequence ID" value="PPA13746.1"/>
    <property type="gene ID" value="WBGene00103300"/>
</dbReference>
<dbReference type="OrthoDB" id="5821886at2759"/>
<accession>A0A8R1UB68</accession>
<protein>
    <submittedName>
        <fullName evidence="1">Uncharacterized protein</fullName>
    </submittedName>
</protein>
<reference evidence="1" key="2">
    <citation type="submission" date="2022-06" db="UniProtKB">
        <authorList>
            <consortium name="EnsemblMetazoa"/>
        </authorList>
    </citation>
    <scope>IDENTIFICATION</scope>
    <source>
        <strain evidence="1">PS312</strain>
    </source>
</reference>
<organism evidence="1 2">
    <name type="scientific">Pristionchus pacificus</name>
    <name type="common">Parasitic nematode worm</name>
    <dbReference type="NCBI Taxonomy" id="54126"/>
    <lineage>
        <taxon>Eukaryota</taxon>
        <taxon>Metazoa</taxon>
        <taxon>Ecdysozoa</taxon>
        <taxon>Nematoda</taxon>
        <taxon>Chromadorea</taxon>
        <taxon>Rhabditida</taxon>
        <taxon>Rhabditina</taxon>
        <taxon>Diplogasteromorpha</taxon>
        <taxon>Diplogasteroidea</taxon>
        <taxon>Neodiplogasteridae</taxon>
        <taxon>Pristionchus</taxon>
    </lineage>
</organism>